<dbReference type="GO" id="GO:0015031">
    <property type="term" value="P:protein transport"/>
    <property type="evidence" value="ECO:0007669"/>
    <property type="project" value="UniProtKB-UniRule"/>
</dbReference>
<dbReference type="PIRSF" id="PIRSF016478">
    <property type="entry name" value="Coatomer_esu"/>
    <property type="match status" value="1"/>
</dbReference>
<accession>W2SCD2</accession>
<dbReference type="Proteomes" id="UP000030752">
    <property type="component" value="Unassembled WGS sequence"/>
</dbReference>
<dbReference type="GeneID" id="19976865"/>
<dbReference type="PANTHER" id="PTHR10805">
    <property type="entry name" value="COATOMER SUBUNIT EPSILON"/>
    <property type="match status" value="1"/>
</dbReference>
<dbReference type="HOGENOM" id="CLU_049363_1_0_1"/>
<gene>
    <name evidence="12" type="ORF">HMPREF1541_09526</name>
</gene>
<dbReference type="InterPro" id="IPR006822">
    <property type="entry name" value="Coatomer_esu"/>
</dbReference>
<dbReference type="OrthoDB" id="310217at2759"/>
<evidence type="ECO:0000256" key="2">
    <source>
        <dbReference type="ARBA" id="ARBA00004347"/>
    </source>
</evidence>
<evidence type="ECO:0000256" key="5">
    <source>
        <dbReference type="ARBA" id="ARBA00022490"/>
    </source>
</evidence>
<evidence type="ECO:0000256" key="10">
    <source>
        <dbReference type="ARBA" id="ARBA00023329"/>
    </source>
</evidence>
<keyword evidence="6 11" id="KW-0931">ER-Golgi transport</keyword>
<evidence type="ECO:0000256" key="8">
    <source>
        <dbReference type="ARBA" id="ARBA00023034"/>
    </source>
</evidence>
<keyword evidence="13" id="KW-1185">Reference proteome</keyword>
<dbReference type="GO" id="GO:0006891">
    <property type="term" value="P:intra-Golgi vesicle-mediated transport"/>
    <property type="evidence" value="ECO:0007669"/>
    <property type="project" value="TreeGrafter"/>
</dbReference>
<dbReference type="RefSeq" id="XP_008712421.1">
    <property type="nucleotide sequence ID" value="XM_008714199.1"/>
</dbReference>
<dbReference type="eggNOG" id="KOG3081">
    <property type="taxonomic scope" value="Eukaryota"/>
</dbReference>
<proteinExistence type="inferred from homology"/>
<evidence type="ECO:0000313" key="12">
    <source>
        <dbReference type="EMBL" id="ETN45693.1"/>
    </source>
</evidence>
<comment type="similarity">
    <text evidence="3 11">Belongs to the COPE family.</text>
</comment>
<sequence>MDPFSGEGELLNITTAFYTHAYQEVLDFDTTALSAQNKAAAQILKYRAQIALGQQSAVISSLKSSKDPSSRALTALAKFSSGDASGLEDASTLADEEPEDAVVQLVAGTVLAAGEDYAKATDLLSKHQGSLEAVALLVQIHLQQNRTDLALKEVAGAKRWANDSLLINLAESWTNLRVGGSEKYQSSFYVFEELATTPGTTSPTALVGQAVAEMHLGRWEEANAALEQAMSLEGASAESVANAAVLASVLGKKDEQVQELLKKLGGQQNDHALLKDLKEKSELFDQAAGKYSAKVAS</sequence>
<dbReference type="Gene3D" id="1.25.40.10">
    <property type="entry name" value="Tetratricopeptide repeat domain"/>
    <property type="match status" value="1"/>
</dbReference>
<dbReference type="InParanoid" id="W2SCD2"/>
<reference evidence="12 13" key="1">
    <citation type="submission" date="2013-03" db="EMBL/GenBank/DDBJ databases">
        <title>The Genome Sequence of Phialophora europaea CBS 101466.</title>
        <authorList>
            <consortium name="The Broad Institute Genomics Platform"/>
            <person name="Cuomo C."/>
            <person name="de Hoog S."/>
            <person name="Gorbushina A."/>
            <person name="Walker B."/>
            <person name="Young S.K."/>
            <person name="Zeng Q."/>
            <person name="Gargeya S."/>
            <person name="Fitzgerald M."/>
            <person name="Haas B."/>
            <person name="Abouelleil A."/>
            <person name="Allen A.W."/>
            <person name="Alvarado L."/>
            <person name="Arachchi H.M."/>
            <person name="Berlin A.M."/>
            <person name="Chapman S.B."/>
            <person name="Gainer-Dewar J."/>
            <person name="Goldberg J."/>
            <person name="Griggs A."/>
            <person name="Gujja S."/>
            <person name="Hansen M."/>
            <person name="Howarth C."/>
            <person name="Imamovic A."/>
            <person name="Ireland A."/>
            <person name="Larimer J."/>
            <person name="McCowan C."/>
            <person name="Murphy C."/>
            <person name="Pearson M."/>
            <person name="Poon T.W."/>
            <person name="Priest M."/>
            <person name="Roberts A."/>
            <person name="Saif S."/>
            <person name="Shea T."/>
            <person name="Sisk P."/>
            <person name="Sykes S."/>
            <person name="Wortman J."/>
            <person name="Nusbaum C."/>
            <person name="Birren B."/>
        </authorList>
    </citation>
    <scope>NUCLEOTIDE SEQUENCE [LARGE SCALE GENOMIC DNA]</scope>
    <source>
        <strain evidence="12 13">CBS 101466</strain>
    </source>
</reference>
<evidence type="ECO:0000313" key="13">
    <source>
        <dbReference type="Proteomes" id="UP000030752"/>
    </source>
</evidence>
<dbReference type="Pfam" id="PF04733">
    <property type="entry name" value="Coatomer_E"/>
    <property type="match status" value="1"/>
</dbReference>
<evidence type="ECO:0000256" key="1">
    <source>
        <dbReference type="ARBA" id="ARBA00004255"/>
    </source>
</evidence>
<keyword evidence="4 11" id="KW-0813">Transport</keyword>
<organism evidence="12 13">
    <name type="scientific">Cyphellophora europaea (strain CBS 101466)</name>
    <name type="common">Phialophora europaea</name>
    <dbReference type="NCBI Taxonomy" id="1220924"/>
    <lineage>
        <taxon>Eukaryota</taxon>
        <taxon>Fungi</taxon>
        <taxon>Dikarya</taxon>
        <taxon>Ascomycota</taxon>
        <taxon>Pezizomycotina</taxon>
        <taxon>Eurotiomycetes</taxon>
        <taxon>Chaetothyriomycetidae</taxon>
        <taxon>Chaetothyriales</taxon>
        <taxon>Cyphellophoraceae</taxon>
        <taxon>Cyphellophora</taxon>
    </lineage>
</organism>
<comment type="subcellular location">
    <subcellularLocation>
        <location evidence="2">Cytoplasmic vesicle</location>
        <location evidence="2">COPI-coated vesicle membrane</location>
        <topology evidence="2">Peripheral membrane protein</topology>
        <orientation evidence="2">Cytoplasmic side</orientation>
    </subcellularLocation>
    <subcellularLocation>
        <location evidence="1">Golgi apparatus membrane</location>
        <topology evidence="1">Peripheral membrane protein</topology>
        <orientation evidence="1">Cytoplasmic side</orientation>
    </subcellularLocation>
</comment>
<dbReference type="GO" id="GO:0005198">
    <property type="term" value="F:structural molecule activity"/>
    <property type="evidence" value="ECO:0007669"/>
    <property type="project" value="UniProtKB-UniRule"/>
</dbReference>
<evidence type="ECO:0000256" key="6">
    <source>
        <dbReference type="ARBA" id="ARBA00022892"/>
    </source>
</evidence>
<dbReference type="GO" id="GO:0006888">
    <property type="term" value="P:endoplasmic reticulum to Golgi vesicle-mediated transport"/>
    <property type="evidence" value="ECO:0007669"/>
    <property type="project" value="TreeGrafter"/>
</dbReference>
<dbReference type="GO" id="GO:0006890">
    <property type="term" value="P:retrograde vesicle-mediated transport, Golgi to endoplasmic reticulum"/>
    <property type="evidence" value="ECO:0007669"/>
    <property type="project" value="UniProtKB-UniRule"/>
</dbReference>
<dbReference type="GO" id="GO:0030126">
    <property type="term" value="C:COPI vesicle coat"/>
    <property type="evidence" value="ECO:0007669"/>
    <property type="project" value="TreeGrafter"/>
</dbReference>
<keyword evidence="10 11" id="KW-0968">Cytoplasmic vesicle</keyword>
<dbReference type="AlphaFoldDB" id="W2SCD2"/>
<dbReference type="GO" id="GO:0000139">
    <property type="term" value="C:Golgi membrane"/>
    <property type="evidence" value="ECO:0007669"/>
    <property type="project" value="UniProtKB-SubCell"/>
</dbReference>
<dbReference type="STRING" id="1220924.W2SCD2"/>
<dbReference type="InterPro" id="IPR011990">
    <property type="entry name" value="TPR-like_helical_dom_sf"/>
</dbReference>
<keyword evidence="9 11" id="KW-0472">Membrane</keyword>
<dbReference type="EMBL" id="KB822712">
    <property type="protein sequence ID" value="ETN45693.1"/>
    <property type="molecule type" value="Genomic_DNA"/>
</dbReference>
<evidence type="ECO:0000256" key="11">
    <source>
        <dbReference type="PIRNR" id="PIRNR016478"/>
    </source>
</evidence>
<dbReference type="VEuPathDB" id="FungiDB:HMPREF1541_09526"/>
<evidence type="ECO:0000256" key="3">
    <source>
        <dbReference type="ARBA" id="ARBA00008827"/>
    </source>
</evidence>
<dbReference type="PANTHER" id="PTHR10805:SF0">
    <property type="entry name" value="COATOMER SUBUNIT EPSILON"/>
    <property type="match status" value="1"/>
</dbReference>
<evidence type="ECO:0000256" key="7">
    <source>
        <dbReference type="ARBA" id="ARBA00022927"/>
    </source>
</evidence>
<dbReference type="SUPFAM" id="SSF48452">
    <property type="entry name" value="TPR-like"/>
    <property type="match status" value="1"/>
</dbReference>
<protein>
    <recommendedName>
        <fullName evidence="11">Coatomer subunit epsilon</fullName>
    </recommendedName>
</protein>
<keyword evidence="7 11" id="KW-0653">Protein transport</keyword>
<keyword evidence="8 11" id="KW-0333">Golgi apparatus</keyword>
<comment type="function">
    <text evidence="11">The coatomer is a cytosolic protein complex that binds to dilysine motifs and reversibly associates with Golgi non-clathrin-coated vesicles, which further mediate biosynthetic protein transport from the ER, via the Golgi up to the trans Golgi network. The coatomer complex is required for budding from Golgi membranes, and is essential for the retrograde Golgi-to-ER transport of dilysine-tagged proteins.</text>
</comment>
<evidence type="ECO:0000256" key="4">
    <source>
        <dbReference type="ARBA" id="ARBA00022448"/>
    </source>
</evidence>
<name>W2SCD2_CYPE1</name>
<keyword evidence="5 11" id="KW-0963">Cytoplasm</keyword>
<evidence type="ECO:0000256" key="9">
    <source>
        <dbReference type="ARBA" id="ARBA00023136"/>
    </source>
</evidence>